<protein>
    <recommendedName>
        <fullName evidence="2">DUF7344 domain-containing protein</fullName>
    </recommendedName>
</protein>
<feature type="domain" description="DUF7344" evidence="2">
    <location>
        <begin position="29"/>
        <end position="105"/>
    </location>
</feature>
<dbReference type="KEGG" id="nou:Natoc_0756"/>
<dbReference type="HOGENOM" id="CLU_131305_0_0_2"/>
<dbReference type="GeneID" id="14401708"/>
<sequence>MTDDCDDRRRTSSGSPHGSEARSLDSLLEVLADERRRCLLAYLLDRDAATASLEAVTDGVLVELERRQRRRPEREVLAADLRHRHLPRLADVGVLEYDSRSQTVRVHGHERLEQLYERIRALEEE</sequence>
<reference evidence="3 4" key="1">
    <citation type="submission" date="2012-11" db="EMBL/GenBank/DDBJ databases">
        <title>FINISHED of Natronococcus occultus SP4, DSM 3396.</title>
        <authorList>
            <consortium name="DOE Joint Genome Institute"/>
            <person name="Eisen J."/>
            <person name="Huntemann M."/>
            <person name="Wei C.-L."/>
            <person name="Han J."/>
            <person name="Detter J.C."/>
            <person name="Han C."/>
            <person name="Tapia R."/>
            <person name="Chen A."/>
            <person name="Kyrpides N."/>
            <person name="Mavromatis K."/>
            <person name="Markowitz V."/>
            <person name="Szeto E."/>
            <person name="Ivanova N."/>
            <person name="Mikhailova N."/>
            <person name="Ovchinnikova G."/>
            <person name="Pagani I."/>
            <person name="Pati A."/>
            <person name="Goodwin L."/>
            <person name="Nordberg H.P."/>
            <person name="Cantor M.N."/>
            <person name="Hua S.X."/>
            <person name="Woyke T."/>
            <person name="Eisen J."/>
            <person name="Klenk H.-P."/>
            <person name="Klenk H.-P."/>
        </authorList>
    </citation>
    <scope>NUCLEOTIDE SEQUENCE [LARGE SCALE GENOMIC DNA]</scope>
    <source>
        <strain evidence="3 4">SP4</strain>
    </source>
</reference>
<organism evidence="3 4">
    <name type="scientific">Natronococcus occultus SP4</name>
    <dbReference type="NCBI Taxonomy" id="694430"/>
    <lineage>
        <taxon>Archaea</taxon>
        <taxon>Methanobacteriati</taxon>
        <taxon>Methanobacteriota</taxon>
        <taxon>Stenosarchaea group</taxon>
        <taxon>Halobacteria</taxon>
        <taxon>Halobacteriales</taxon>
        <taxon>Natrialbaceae</taxon>
        <taxon>Natronococcus</taxon>
    </lineage>
</organism>
<name>L0JXM2_9EURY</name>
<dbReference type="EMBL" id="CP003929">
    <property type="protein sequence ID" value="AGB36613.1"/>
    <property type="molecule type" value="Genomic_DNA"/>
</dbReference>
<evidence type="ECO:0000256" key="1">
    <source>
        <dbReference type="SAM" id="MobiDB-lite"/>
    </source>
</evidence>
<dbReference type="RefSeq" id="WP_015320067.1">
    <property type="nucleotide sequence ID" value="NC_019974.1"/>
</dbReference>
<dbReference type="Proteomes" id="UP000010878">
    <property type="component" value="Chromosome"/>
</dbReference>
<dbReference type="Gene3D" id="1.10.10.10">
    <property type="entry name" value="Winged helix-like DNA-binding domain superfamily/Winged helix DNA-binding domain"/>
    <property type="match status" value="1"/>
</dbReference>
<feature type="compositionally biased region" description="Basic and acidic residues" evidence="1">
    <location>
        <begin position="1"/>
        <end position="10"/>
    </location>
</feature>
<feature type="region of interest" description="Disordered" evidence="1">
    <location>
        <begin position="1"/>
        <end position="24"/>
    </location>
</feature>
<accession>L0JXM2</accession>
<evidence type="ECO:0000313" key="3">
    <source>
        <dbReference type="EMBL" id="AGB36613.1"/>
    </source>
</evidence>
<gene>
    <name evidence="3" type="ORF">Natoc_0756</name>
</gene>
<keyword evidence="4" id="KW-1185">Reference proteome</keyword>
<dbReference type="InterPro" id="IPR036388">
    <property type="entry name" value="WH-like_DNA-bd_sf"/>
</dbReference>
<dbReference type="Pfam" id="PF24035">
    <property type="entry name" value="DUF7344"/>
    <property type="match status" value="1"/>
</dbReference>
<dbReference type="eggNOG" id="arCOG03828">
    <property type="taxonomic scope" value="Archaea"/>
</dbReference>
<proteinExistence type="predicted"/>
<dbReference type="InterPro" id="IPR055768">
    <property type="entry name" value="DUF7344"/>
</dbReference>
<dbReference type="OrthoDB" id="241828at2157"/>
<dbReference type="STRING" id="694430.Natoc_0756"/>
<evidence type="ECO:0000259" key="2">
    <source>
        <dbReference type="Pfam" id="PF24035"/>
    </source>
</evidence>
<dbReference type="AlphaFoldDB" id="L0JXM2"/>
<evidence type="ECO:0000313" key="4">
    <source>
        <dbReference type="Proteomes" id="UP000010878"/>
    </source>
</evidence>